<reference evidence="1" key="2">
    <citation type="submission" date="2021-09" db="EMBL/GenBank/DDBJ databases">
        <authorList>
            <person name="Gilroy R."/>
        </authorList>
    </citation>
    <scope>NUCLEOTIDE SEQUENCE</scope>
    <source>
        <strain evidence="1">CHK124-7917</strain>
    </source>
</reference>
<protein>
    <recommendedName>
        <fullName evidence="3">RadC-like JAB domain-containing protein</fullName>
    </recommendedName>
</protein>
<dbReference type="OrthoDB" id="2002804at2"/>
<evidence type="ECO:0008006" key="3">
    <source>
        <dbReference type="Google" id="ProtNLM"/>
    </source>
</evidence>
<gene>
    <name evidence="1" type="ORF">K8U72_10790</name>
</gene>
<comment type="caution">
    <text evidence="1">The sequence shown here is derived from an EMBL/GenBank/DDBJ whole genome shotgun (WGS) entry which is preliminary data.</text>
</comment>
<organism evidence="1 2">
    <name type="scientific">Thermophilibacter provencensis</name>
    <dbReference type="NCBI Taxonomy" id="1852386"/>
    <lineage>
        <taxon>Bacteria</taxon>
        <taxon>Bacillati</taxon>
        <taxon>Actinomycetota</taxon>
        <taxon>Coriobacteriia</taxon>
        <taxon>Coriobacteriales</taxon>
        <taxon>Atopobiaceae</taxon>
        <taxon>Thermophilibacter</taxon>
    </lineage>
</organism>
<dbReference type="EMBL" id="DYWQ01000166">
    <property type="protein sequence ID" value="HJF46244.1"/>
    <property type="molecule type" value="Genomic_DNA"/>
</dbReference>
<evidence type="ECO:0000313" key="1">
    <source>
        <dbReference type="EMBL" id="HJF46244.1"/>
    </source>
</evidence>
<dbReference type="Proteomes" id="UP000697330">
    <property type="component" value="Unassembled WGS sequence"/>
</dbReference>
<name>A0A921GHU0_9ACTN</name>
<proteinExistence type="predicted"/>
<accession>A0A921GHU0</accession>
<evidence type="ECO:0000313" key="2">
    <source>
        <dbReference type="Proteomes" id="UP000697330"/>
    </source>
</evidence>
<sequence>MSEEAPWRDEGTRREVDFGRVGGKSYRALVRHAVGERAADAVLEGIRRMLRHRSGTPYEDLYVHDMRDGLLVGSVVKARAPKRVEFTEGLARATSAAVDDGAKIVIVHNHPDSFPPSAADIRSLIANRARRGIIACHDGSLYVFEVVGNPVPGYSIDDATIRMLSQLRGGNEPDLLRGYEESLGVRVEHLR</sequence>
<reference evidence="1" key="1">
    <citation type="journal article" date="2021" name="PeerJ">
        <title>Extensive microbial diversity within the chicken gut microbiome revealed by metagenomics and culture.</title>
        <authorList>
            <person name="Gilroy R."/>
            <person name="Ravi A."/>
            <person name="Getino M."/>
            <person name="Pursley I."/>
            <person name="Horton D.L."/>
            <person name="Alikhan N.F."/>
            <person name="Baker D."/>
            <person name="Gharbi K."/>
            <person name="Hall N."/>
            <person name="Watson M."/>
            <person name="Adriaenssens E.M."/>
            <person name="Foster-Nyarko E."/>
            <person name="Jarju S."/>
            <person name="Secka A."/>
            <person name="Antonio M."/>
            <person name="Oren A."/>
            <person name="Chaudhuri R.R."/>
            <person name="La Ragione R."/>
            <person name="Hildebrand F."/>
            <person name="Pallen M.J."/>
        </authorList>
    </citation>
    <scope>NUCLEOTIDE SEQUENCE</scope>
    <source>
        <strain evidence="1">CHK124-7917</strain>
    </source>
</reference>
<dbReference type="RefSeq" id="WP_075279633.1">
    <property type="nucleotide sequence ID" value="NZ_CAUWLO010000009.1"/>
</dbReference>
<dbReference type="AlphaFoldDB" id="A0A921GHU0"/>